<keyword evidence="1" id="KW-0862">Zinc</keyword>
<organism evidence="2 3">
    <name type="scientific">Dactylosporangium maewongense</name>
    <dbReference type="NCBI Taxonomy" id="634393"/>
    <lineage>
        <taxon>Bacteria</taxon>
        <taxon>Bacillati</taxon>
        <taxon>Actinomycetota</taxon>
        <taxon>Actinomycetes</taxon>
        <taxon>Micromonosporales</taxon>
        <taxon>Micromonosporaceae</taxon>
        <taxon>Dactylosporangium</taxon>
    </lineage>
</organism>
<dbReference type="EMBL" id="BAAAQD010000010">
    <property type="protein sequence ID" value="GAA1529083.1"/>
    <property type="molecule type" value="Genomic_DNA"/>
</dbReference>
<gene>
    <name evidence="2" type="ORF">GCM10009827_052920</name>
</gene>
<dbReference type="Proteomes" id="UP001501470">
    <property type="component" value="Unassembled WGS sequence"/>
</dbReference>
<dbReference type="RefSeq" id="WP_344504794.1">
    <property type="nucleotide sequence ID" value="NZ_BAAAQD010000010.1"/>
</dbReference>
<dbReference type="PANTHER" id="PTHR12993">
    <property type="entry name" value="N-ACETYLGLUCOSAMINYL-PHOSPHATIDYLINOSITOL DE-N-ACETYLASE-RELATED"/>
    <property type="match status" value="1"/>
</dbReference>
<comment type="caution">
    <text evidence="2">The sequence shown here is derived from an EMBL/GenBank/DDBJ whole genome shotgun (WGS) entry which is preliminary data.</text>
</comment>
<dbReference type="Gene3D" id="3.40.50.10320">
    <property type="entry name" value="LmbE-like"/>
    <property type="match status" value="1"/>
</dbReference>
<evidence type="ECO:0000313" key="2">
    <source>
        <dbReference type="EMBL" id="GAA1529083.1"/>
    </source>
</evidence>
<accession>A0ABP4LPW6</accession>
<name>A0ABP4LPW6_9ACTN</name>
<protein>
    <submittedName>
        <fullName evidence="2">PIG-L family deacetylase</fullName>
    </submittedName>
</protein>
<sequence>MPYTMVSFHAHPDDEALLTAGTLARAAAEGHRVVLVVATAGGAGLASSAVLAEGPLARRRLAELHASAEALGCARVECLDYEDSGMADAPSGAAGAFADADPREAAGRLAALLAEERADVLTVYDPAGGYGHPDHVQVHRVGTLAAQLAGTPVVLEATVDRRLLQRVLRAVHWLPGVPADFHPARFAGTFADPERITHRVDVRRYAPAKRASMAAHASQAGADTGRRTLEILQKLPRPLFRLLMGREWFVQHGRAPGRPLIDDVFAGLRDGR</sequence>
<dbReference type="InterPro" id="IPR024078">
    <property type="entry name" value="LmbE-like_dom_sf"/>
</dbReference>
<evidence type="ECO:0000313" key="3">
    <source>
        <dbReference type="Proteomes" id="UP001501470"/>
    </source>
</evidence>
<dbReference type="PANTHER" id="PTHR12993:SF26">
    <property type="entry name" value="1D-MYO-INOSITOL 2-ACETAMIDO-2-DEOXY-ALPHA-D-GLUCOPYRANOSIDE DEACETYLASE"/>
    <property type="match status" value="1"/>
</dbReference>
<reference evidence="3" key="1">
    <citation type="journal article" date="2019" name="Int. J. Syst. Evol. Microbiol.">
        <title>The Global Catalogue of Microorganisms (GCM) 10K type strain sequencing project: providing services to taxonomists for standard genome sequencing and annotation.</title>
        <authorList>
            <consortium name="The Broad Institute Genomics Platform"/>
            <consortium name="The Broad Institute Genome Sequencing Center for Infectious Disease"/>
            <person name="Wu L."/>
            <person name="Ma J."/>
        </authorList>
    </citation>
    <scope>NUCLEOTIDE SEQUENCE [LARGE SCALE GENOMIC DNA]</scope>
    <source>
        <strain evidence="3">JCM 15933</strain>
    </source>
</reference>
<dbReference type="Pfam" id="PF02585">
    <property type="entry name" value="PIG-L"/>
    <property type="match status" value="1"/>
</dbReference>
<dbReference type="SUPFAM" id="SSF102588">
    <property type="entry name" value="LmbE-like"/>
    <property type="match status" value="1"/>
</dbReference>
<evidence type="ECO:0000256" key="1">
    <source>
        <dbReference type="ARBA" id="ARBA00022833"/>
    </source>
</evidence>
<dbReference type="InterPro" id="IPR003737">
    <property type="entry name" value="GlcNAc_PI_deacetylase-related"/>
</dbReference>
<keyword evidence="3" id="KW-1185">Reference proteome</keyword>
<proteinExistence type="predicted"/>